<dbReference type="GO" id="GO:0004114">
    <property type="term" value="F:3',5'-cyclic-nucleotide phosphodiesterase activity"/>
    <property type="evidence" value="ECO:0007669"/>
    <property type="project" value="UniProtKB-EC"/>
</dbReference>
<dbReference type="PANTHER" id="PTHR11347">
    <property type="entry name" value="CYCLIC NUCLEOTIDE PHOSPHODIESTERASE"/>
    <property type="match status" value="1"/>
</dbReference>
<feature type="binding site" evidence="11">
    <location>
        <position position="333"/>
    </location>
    <ligand>
        <name>Zn(2+)</name>
        <dbReference type="ChEBI" id="CHEBI:29105"/>
        <label>1</label>
    </ligand>
</feature>
<dbReference type="InterPro" id="IPR023174">
    <property type="entry name" value="PDEase_CS"/>
</dbReference>
<evidence type="ECO:0000256" key="4">
    <source>
        <dbReference type="ARBA" id="ARBA00022801"/>
    </source>
</evidence>
<dbReference type="PROSITE" id="PS00126">
    <property type="entry name" value="PDEASE_I_1"/>
    <property type="match status" value="1"/>
</dbReference>
<dbReference type="Pfam" id="PF00233">
    <property type="entry name" value="PDEase_I"/>
    <property type="match status" value="1"/>
</dbReference>
<dbReference type="GeneID" id="117671115"/>
<evidence type="ECO:0000256" key="3">
    <source>
        <dbReference type="ARBA" id="ARBA00022723"/>
    </source>
</evidence>
<evidence type="ECO:0000256" key="1">
    <source>
        <dbReference type="ARBA" id="ARBA00010664"/>
    </source>
</evidence>
<keyword evidence="3 11" id="KW-0479">Metal-binding</keyword>
<feature type="binding site" evidence="10">
    <location>
        <begin position="183"/>
        <end position="187"/>
    </location>
    <ligand>
        <name>AMP</name>
        <dbReference type="ChEBI" id="CHEBI:456215"/>
    </ligand>
</feature>
<feature type="binding site" evidence="10">
    <location>
        <position position="224"/>
    </location>
    <ligand>
        <name>AMP</name>
        <dbReference type="ChEBI" id="CHEBI:456215"/>
    </ligand>
</feature>
<dbReference type="GO" id="GO:0007165">
    <property type="term" value="P:signal transduction"/>
    <property type="evidence" value="ECO:0007669"/>
    <property type="project" value="InterPro"/>
</dbReference>
<comment type="catalytic activity">
    <reaction evidence="8">
        <text>a nucleoside 3',5'-cyclic phosphate + H2O = a nucleoside 5'-phosphate + H(+)</text>
        <dbReference type="Rhea" id="RHEA:14653"/>
        <dbReference type="ChEBI" id="CHEBI:15377"/>
        <dbReference type="ChEBI" id="CHEBI:15378"/>
        <dbReference type="ChEBI" id="CHEBI:57867"/>
        <dbReference type="ChEBI" id="CHEBI:58464"/>
        <dbReference type="EC" id="3.1.4.17"/>
    </reaction>
    <physiologicalReaction direction="left-to-right" evidence="8">
        <dbReference type="Rhea" id="RHEA:14654"/>
    </physiologicalReaction>
</comment>
<comment type="catalytic activity">
    <reaction evidence="7">
        <text>3',5'-cyclic GMP + H2O = GMP + H(+)</text>
        <dbReference type="Rhea" id="RHEA:16957"/>
        <dbReference type="ChEBI" id="CHEBI:15377"/>
        <dbReference type="ChEBI" id="CHEBI:15378"/>
        <dbReference type="ChEBI" id="CHEBI:57746"/>
        <dbReference type="ChEBI" id="CHEBI:58115"/>
    </reaction>
    <physiologicalReaction direction="left-to-right" evidence="7">
        <dbReference type="Rhea" id="RHEA:16958"/>
    </physiologicalReaction>
</comment>
<dbReference type="OMA" id="QDRDTNI"/>
<dbReference type="InterPro" id="IPR013706">
    <property type="entry name" value="PDE1_N"/>
</dbReference>
<keyword evidence="2" id="KW-0140">cGMP</keyword>
<reference evidence="16" key="1">
    <citation type="submission" date="2025-08" db="UniProtKB">
        <authorList>
            <consortium name="RefSeq"/>
        </authorList>
    </citation>
    <scope>IDENTIFICATION</scope>
    <source>
        <tissue evidence="16">Blood</tissue>
    </source>
</reference>
<evidence type="ECO:0000256" key="10">
    <source>
        <dbReference type="PIRSR" id="PIRSR623088-2"/>
    </source>
</evidence>
<evidence type="ECO:0000256" key="5">
    <source>
        <dbReference type="ARBA" id="ARBA00023149"/>
    </source>
</evidence>
<dbReference type="PROSITE" id="PS51845">
    <property type="entry name" value="PDEASE_I_2"/>
    <property type="match status" value="1"/>
</dbReference>
<organism evidence="15 16">
    <name type="scientific">Pantherophis guttatus</name>
    <name type="common">Corn snake</name>
    <name type="synonym">Elaphe guttata</name>
    <dbReference type="NCBI Taxonomy" id="94885"/>
    <lineage>
        <taxon>Eukaryota</taxon>
        <taxon>Metazoa</taxon>
        <taxon>Chordata</taxon>
        <taxon>Craniata</taxon>
        <taxon>Vertebrata</taxon>
        <taxon>Euteleostomi</taxon>
        <taxon>Lepidosauria</taxon>
        <taxon>Squamata</taxon>
        <taxon>Bifurcata</taxon>
        <taxon>Unidentata</taxon>
        <taxon>Episquamata</taxon>
        <taxon>Toxicofera</taxon>
        <taxon>Serpentes</taxon>
        <taxon>Colubroidea</taxon>
        <taxon>Colubridae</taxon>
        <taxon>Colubrinae</taxon>
        <taxon>Pantherophis</taxon>
    </lineage>
</organism>
<evidence type="ECO:0000256" key="13">
    <source>
        <dbReference type="SAM" id="MobiDB-lite"/>
    </source>
</evidence>
<dbReference type="SMART" id="SM00471">
    <property type="entry name" value="HDc"/>
    <property type="match status" value="1"/>
</dbReference>
<feature type="compositionally biased region" description="Low complexity" evidence="13">
    <location>
        <begin position="500"/>
        <end position="509"/>
    </location>
</feature>
<evidence type="ECO:0000313" key="15">
    <source>
        <dbReference type="Proteomes" id="UP001652622"/>
    </source>
</evidence>
<evidence type="ECO:0000256" key="8">
    <source>
        <dbReference type="ARBA" id="ARBA00033709"/>
    </source>
</evidence>
<feature type="region of interest" description="Disordered" evidence="13">
    <location>
        <begin position="410"/>
        <end position="435"/>
    </location>
</feature>
<dbReference type="Gene3D" id="1.10.1300.10">
    <property type="entry name" value="3'5'-cyclic nucleotide phosphodiesterase, catalytic domain"/>
    <property type="match status" value="1"/>
</dbReference>
<dbReference type="KEGG" id="pgut:117671115"/>
<keyword evidence="4 12" id="KW-0378">Hydrolase</keyword>
<dbReference type="Proteomes" id="UP001652622">
    <property type="component" value="Unplaced"/>
</dbReference>
<keyword evidence="15" id="KW-1185">Reference proteome</keyword>
<comment type="similarity">
    <text evidence="1">Belongs to the cyclic nucleotide phosphodiesterase family. PDE1 subfamily.</text>
</comment>
<dbReference type="Pfam" id="PF08499">
    <property type="entry name" value="PDEase_I_N"/>
    <property type="match status" value="1"/>
</dbReference>
<accession>A0A6P9CHB1</accession>
<dbReference type="EC" id="3.1.4.-" evidence="12"/>
<dbReference type="InterPro" id="IPR023088">
    <property type="entry name" value="PDEase"/>
</dbReference>
<evidence type="ECO:0000256" key="11">
    <source>
        <dbReference type="PIRSR" id="PIRSR623088-3"/>
    </source>
</evidence>
<feature type="region of interest" description="Disordered" evidence="13">
    <location>
        <begin position="733"/>
        <end position="761"/>
    </location>
</feature>
<feature type="compositionally biased region" description="Polar residues" evidence="13">
    <location>
        <begin position="733"/>
        <end position="748"/>
    </location>
</feature>
<evidence type="ECO:0000256" key="2">
    <source>
        <dbReference type="ARBA" id="ARBA00022535"/>
    </source>
</evidence>
<name>A0A6P9CHB1_PANGU</name>
<dbReference type="InterPro" id="IPR002073">
    <property type="entry name" value="PDEase_catalytic_dom"/>
</dbReference>
<feature type="binding site" evidence="11">
    <location>
        <position position="187"/>
    </location>
    <ligand>
        <name>Zn(2+)</name>
        <dbReference type="ChEBI" id="CHEBI:29105"/>
        <label>1</label>
    </ligand>
</feature>
<feature type="region of interest" description="Disordered" evidence="13">
    <location>
        <begin position="481"/>
        <end position="521"/>
    </location>
</feature>
<comment type="cofactor">
    <cofactor evidence="12">
        <name>a divalent metal cation</name>
        <dbReference type="ChEBI" id="CHEBI:60240"/>
    </cofactor>
    <text evidence="12">Binds 2 divalent metal cations per subunit. Site 1 may preferentially bind zinc ions, while site 2 has a preference for magnesium and/or manganese ions.</text>
</comment>
<dbReference type="InParanoid" id="A0A6P9CHB1"/>
<feature type="compositionally biased region" description="Basic and acidic residues" evidence="13">
    <location>
        <begin position="481"/>
        <end position="492"/>
    </location>
</feature>
<evidence type="ECO:0000256" key="7">
    <source>
        <dbReference type="ARBA" id="ARBA00033684"/>
    </source>
</evidence>
<feature type="binding site" evidence="10">
    <location>
        <position position="333"/>
    </location>
    <ligand>
        <name>AMP</name>
        <dbReference type="ChEBI" id="CHEBI:456215"/>
    </ligand>
</feature>
<evidence type="ECO:0000313" key="16">
    <source>
        <dbReference type="RefSeq" id="XP_034282702.1"/>
    </source>
</evidence>
<evidence type="ECO:0000259" key="14">
    <source>
        <dbReference type="PROSITE" id="PS51845"/>
    </source>
</evidence>
<dbReference type="AlphaFoldDB" id="A0A6P9CHB1"/>
<protein>
    <recommendedName>
        <fullName evidence="12">Phosphodiesterase</fullName>
        <ecNumber evidence="12">3.1.4.-</ecNumber>
    </recommendedName>
</protein>
<dbReference type="InterPro" id="IPR003607">
    <property type="entry name" value="HD/PDEase_dom"/>
</dbReference>
<proteinExistence type="inferred from homology"/>
<evidence type="ECO:0000256" key="6">
    <source>
        <dbReference type="ARBA" id="ARBA00033675"/>
    </source>
</evidence>
<feature type="binding site" evidence="11">
    <location>
        <position position="224"/>
    </location>
    <ligand>
        <name>Zn(2+)</name>
        <dbReference type="ChEBI" id="CHEBI:29105"/>
        <label>1</label>
    </ligand>
</feature>
<feature type="binding site" evidence="11">
    <location>
        <position position="224"/>
    </location>
    <ligand>
        <name>Zn(2+)</name>
        <dbReference type="ChEBI" id="CHEBI:29105"/>
        <label>2</label>
    </ligand>
</feature>
<feature type="binding site" evidence="11">
    <location>
        <position position="223"/>
    </location>
    <ligand>
        <name>Zn(2+)</name>
        <dbReference type="ChEBI" id="CHEBI:29105"/>
        <label>1</label>
    </ligand>
</feature>
<feature type="binding site" evidence="10">
    <location>
        <position position="384"/>
    </location>
    <ligand>
        <name>AMP</name>
        <dbReference type="ChEBI" id="CHEBI:456215"/>
    </ligand>
</feature>
<dbReference type="PRINTS" id="PR00387">
    <property type="entry name" value="PDIESTERASE1"/>
</dbReference>
<dbReference type="RefSeq" id="XP_034282702.1">
    <property type="nucleotide sequence ID" value="XM_034426811.2"/>
</dbReference>
<feature type="region of interest" description="Disordered" evidence="13">
    <location>
        <begin position="1"/>
        <end position="20"/>
    </location>
</feature>
<evidence type="ECO:0000256" key="12">
    <source>
        <dbReference type="RuleBase" id="RU363067"/>
    </source>
</evidence>
<feature type="active site" description="Proton donor" evidence="9">
    <location>
        <position position="183"/>
    </location>
</feature>
<gene>
    <name evidence="16" type="primary">LOC117671115</name>
</gene>
<evidence type="ECO:0000256" key="9">
    <source>
        <dbReference type="PIRSR" id="PIRSR623088-1"/>
    </source>
</evidence>
<keyword evidence="5" id="KW-0114">cAMP</keyword>
<dbReference type="SUPFAM" id="SSF109604">
    <property type="entry name" value="HD-domain/PDEase-like"/>
    <property type="match status" value="1"/>
</dbReference>
<dbReference type="GO" id="GO:0046872">
    <property type="term" value="F:metal ion binding"/>
    <property type="evidence" value="ECO:0007669"/>
    <property type="project" value="UniProtKB-KW"/>
</dbReference>
<feature type="compositionally biased region" description="Basic and acidic residues" evidence="13">
    <location>
        <begin position="1"/>
        <end position="10"/>
    </location>
</feature>
<comment type="catalytic activity">
    <reaction evidence="6">
        <text>3',5'-cyclic AMP + H2O = AMP + H(+)</text>
        <dbReference type="Rhea" id="RHEA:25277"/>
        <dbReference type="ChEBI" id="CHEBI:15377"/>
        <dbReference type="ChEBI" id="CHEBI:15378"/>
        <dbReference type="ChEBI" id="CHEBI:58165"/>
        <dbReference type="ChEBI" id="CHEBI:456215"/>
    </reaction>
    <physiologicalReaction direction="left-to-right" evidence="6">
        <dbReference type="Rhea" id="RHEA:25278"/>
    </physiologicalReaction>
</comment>
<feature type="domain" description="PDEase" evidence="14">
    <location>
        <begin position="93"/>
        <end position="480"/>
    </location>
</feature>
<dbReference type="InterPro" id="IPR036971">
    <property type="entry name" value="PDEase_catalytic_dom_sf"/>
</dbReference>
<sequence>MTQDKREKIGIKTNTSQAKTKTCDQRTKKKLSTTLLNLLDTEDELSSIRWDSVPMDVKEWLTDTFAKKKEAYRLQPDEITSIRSISYALENGVVVERELRTATTSMGMAYEFEVIQAMKTIDKWDFNVFTLDEAAEGHCLRFMMCEIFSKYDLLKRFQIPLNILITFAKALEAGYSKHKNPYHNSIHAADVTQTVHAIMIHTGMMQWFTDLEILAIFFSSIIHDYEHTGTTNHFHIETRSKAALLYNDRSVLENHHLSAAFRLLQDRDTNILGNLIKDEWRELRRMVINIVLSTDMSHHFQQMKVMKHVLQCLQLTDRTHKDKIMSFLVHIADISHPAKPWELHHRWSEALLEEFFEQGDKEAEMGLPISSLCDRKTTNIAESQIGFIDVIVKPAFVLLLESVEKPSTPVTSEAANSLCEKDRKEQSTENNEVNPSGNCLPKDYVICLEKQNLNLPSFRGQILHNIETNRNKWMDNKEAVNKGEPLDKESNKAKKQVTVKSKGQQGKPQKTTKEKSQVSSPKDYCTAAQNPSTCRCQLCISKAFEPMEVSFIVYNANSSELSQPQQDTDVMDVTESYEELVDNESSWRKATCQNIDESVQEMRNMVPKTKVLHPDESDDVIIEEFMPNDPEPPKTTKPPDDVTPMDCQQLPNLGFLRTNLTKSDLEIFSLWNEEVMRRAADQQKKKLTDTTVQVAAQLVQNEQCQGSGKAPAQNPETFILQVISVDSPSATCQDHTPCQQGVASTPAPTNAPVPASNVSQANEANPCGAAAVSVTSLSYGVFKIP</sequence>